<evidence type="ECO:0000256" key="1">
    <source>
        <dbReference type="ARBA" id="ARBA00004123"/>
    </source>
</evidence>
<protein>
    <submittedName>
        <fullName evidence="9">Essential meiotic structure-specific endonuclease 1</fullName>
    </submittedName>
</protein>
<dbReference type="GO" id="GO:0006302">
    <property type="term" value="P:double-strand break repair"/>
    <property type="evidence" value="ECO:0007669"/>
    <property type="project" value="TreeGrafter"/>
</dbReference>
<keyword evidence="3" id="KW-0227">DNA damage</keyword>
<dbReference type="Gene3D" id="3.40.50.10130">
    <property type="match status" value="1"/>
</dbReference>
<dbReference type="FunFam" id="3.40.1620.30:FF:000001">
    <property type="entry name" value="Essential meiotic structure-specific endonuclease 1"/>
    <property type="match status" value="1"/>
</dbReference>
<keyword evidence="5" id="KW-0234">DNA repair</keyword>
<evidence type="ECO:0000259" key="8">
    <source>
        <dbReference type="SMART" id="SM00891"/>
    </source>
</evidence>
<dbReference type="Proteomes" id="UP000265120">
    <property type="component" value="Chromosome 8"/>
</dbReference>
<dbReference type="GO" id="GO:0031297">
    <property type="term" value="P:replication fork processing"/>
    <property type="evidence" value="ECO:0007669"/>
    <property type="project" value="TreeGrafter"/>
</dbReference>
<evidence type="ECO:0000256" key="3">
    <source>
        <dbReference type="ARBA" id="ARBA00022763"/>
    </source>
</evidence>
<keyword evidence="10" id="KW-1185">Reference proteome</keyword>
<proteinExistence type="inferred from homology"/>
<evidence type="ECO:0000313" key="9">
    <source>
        <dbReference type="Ensembl" id="ENSCSEP00000004382.1"/>
    </source>
</evidence>
<evidence type="ECO:0000313" key="10">
    <source>
        <dbReference type="Proteomes" id="UP000265120"/>
    </source>
</evidence>
<reference evidence="9 10" key="1">
    <citation type="journal article" date="2014" name="Nat. Genet.">
        <title>Whole-genome sequence of a flatfish provides insights into ZW sex chromosome evolution and adaptation to a benthic lifestyle.</title>
        <authorList>
            <person name="Chen S."/>
            <person name="Zhang G."/>
            <person name="Shao C."/>
            <person name="Huang Q."/>
            <person name="Liu G."/>
            <person name="Zhang P."/>
            <person name="Song W."/>
            <person name="An N."/>
            <person name="Chalopin D."/>
            <person name="Volff J.N."/>
            <person name="Hong Y."/>
            <person name="Li Q."/>
            <person name="Sha Z."/>
            <person name="Zhou H."/>
            <person name="Xie M."/>
            <person name="Yu Q."/>
            <person name="Liu Y."/>
            <person name="Xiang H."/>
            <person name="Wang N."/>
            <person name="Wu K."/>
            <person name="Yang C."/>
            <person name="Zhou Q."/>
            <person name="Liao X."/>
            <person name="Yang L."/>
            <person name="Hu Q."/>
            <person name="Zhang J."/>
            <person name="Meng L."/>
            <person name="Jin L."/>
            <person name="Tian Y."/>
            <person name="Lian J."/>
            <person name="Yang J."/>
            <person name="Miao G."/>
            <person name="Liu S."/>
            <person name="Liang Z."/>
            <person name="Yan F."/>
            <person name="Li Y."/>
            <person name="Sun B."/>
            <person name="Zhang H."/>
            <person name="Zhang J."/>
            <person name="Zhu Y."/>
            <person name="Du M."/>
            <person name="Zhao Y."/>
            <person name="Schartl M."/>
            <person name="Tang Q."/>
            <person name="Wang J."/>
        </authorList>
    </citation>
    <scope>NUCLEOTIDE SEQUENCE</scope>
</reference>
<sequence>TLLKRSCPAVSDPDEELPVIDFLQRKDRSQPVKEPVIVDLEESDVEDVPAADRVQGSGGPGRADVMMVSSDSDDDTPYVPLALRLKQRQGNVISAPSAVSSGTDAQKNLSNCSQNTFPEPELLPSCTQLRSGICGASLGSEEGQDEAHPGLSSKPFCSAGSDDNSPAKKRHARRTAEEVQASREEAMRRRQAREQKQRDREALKLEQEKQKAERKALAEAAKAMRPEECIKHMVVAVDPALLQLEGGGALLSTLQDLGCSCAIEKQTVPRSVGWLRRTTCTAQVTVGSLTSPLIHVRFLVMNPSLTSWVEDQQKRNPGKILSLVIIDSPSNKQHCADKISHQALVHLQLHTGVSVRFLSTWKDFADHIAMTTKAVAEAPFKRQRAETVFSFHLDTEWCGGQRVERSGQGLLQVWRRQVQQLNRVSADVASAVVAAYPSPQLLNKAYSRCQSEREKMLLLSDLLIRRGEGLTSTTRKVGPELSKRLYLVMNSCDPEQSLEAT</sequence>
<dbReference type="PANTHER" id="PTHR21077:SF7">
    <property type="entry name" value="CROSSOVER JUNCTION ENDONUCLEASE EME1"/>
    <property type="match status" value="1"/>
</dbReference>
<dbReference type="GO" id="GO:0008821">
    <property type="term" value="F:crossover junction DNA endonuclease activity"/>
    <property type="evidence" value="ECO:0007669"/>
    <property type="project" value="TreeGrafter"/>
</dbReference>
<feature type="domain" description="ERCC4" evidence="8">
    <location>
        <begin position="234"/>
        <end position="447"/>
    </location>
</feature>
<dbReference type="GO" id="GO:0000712">
    <property type="term" value="P:resolution of meiotic recombination intermediates"/>
    <property type="evidence" value="ECO:0007669"/>
    <property type="project" value="TreeGrafter"/>
</dbReference>
<dbReference type="InterPro" id="IPR006166">
    <property type="entry name" value="ERCC4_domain"/>
</dbReference>
<dbReference type="InterPro" id="IPR043086">
    <property type="entry name" value="EME1_nucdom_sub1"/>
</dbReference>
<comment type="similarity">
    <text evidence="2">Belongs to the EME1/MMS4 family.</text>
</comment>
<reference evidence="9" key="2">
    <citation type="submission" date="2025-08" db="UniProtKB">
        <authorList>
            <consortium name="Ensembl"/>
        </authorList>
    </citation>
    <scope>IDENTIFICATION</scope>
</reference>
<evidence type="ECO:0000256" key="4">
    <source>
        <dbReference type="ARBA" id="ARBA00023172"/>
    </source>
</evidence>
<keyword evidence="4" id="KW-0233">DNA recombination</keyword>
<evidence type="ECO:0000256" key="2">
    <source>
        <dbReference type="ARBA" id="ARBA00005313"/>
    </source>
</evidence>
<dbReference type="SMART" id="SM00891">
    <property type="entry name" value="ERCC4"/>
    <property type="match status" value="1"/>
</dbReference>
<comment type="subcellular location">
    <subcellularLocation>
        <location evidence="1">Nucleus</location>
    </subcellularLocation>
</comment>
<evidence type="ECO:0000256" key="7">
    <source>
        <dbReference type="SAM" id="MobiDB-lite"/>
    </source>
</evidence>
<keyword evidence="6" id="KW-0539">Nucleus</keyword>
<reference evidence="9" key="3">
    <citation type="submission" date="2025-09" db="UniProtKB">
        <authorList>
            <consortium name="Ensembl"/>
        </authorList>
    </citation>
    <scope>IDENTIFICATION</scope>
</reference>
<accession>A0A3P8UPU6</accession>
<dbReference type="PANTHER" id="PTHR21077">
    <property type="entry name" value="EME1 PROTEIN"/>
    <property type="match status" value="1"/>
</dbReference>
<dbReference type="FunFam" id="1.10.150.670:FF:000002">
    <property type="entry name" value="Crossover junction endonuclease EME1"/>
    <property type="match status" value="1"/>
</dbReference>
<feature type="region of interest" description="Disordered" evidence="7">
    <location>
        <begin position="137"/>
        <end position="209"/>
    </location>
</feature>
<feature type="region of interest" description="Disordered" evidence="7">
    <location>
        <begin position="43"/>
        <end position="75"/>
    </location>
</feature>
<dbReference type="Gene3D" id="3.40.1620.30">
    <property type="entry name" value="ERCC4, Mus81-Eme1 complex, nuclease domain, subdomain 1"/>
    <property type="match status" value="1"/>
</dbReference>
<organism evidence="9 10">
    <name type="scientific">Cynoglossus semilaevis</name>
    <name type="common">Tongue sole</name>
    <dbReference type="NCBI Taxonomy" id="244447"/>
    <lineage>
        <taxon>Eukaryota</taxon>
        <taxon>Metazoa</taxon>
        <taxon>Chordata</taxon>
        <taxon>Craniata</taxon>
        <taxon>Vertebrata</taxon>
        <taxon>Euteleostomi</taxon>
        <taxon>Actinopterygii</taxon>
        <taxon>Neopterygii</taxon>
        <taxon>Teleostei</taxon>
        <taxon>Neoteleostei</taxon>
        <taxon>Acanthomorphata</taxon>
        <taxon>Carangaria</taxon>
        <taxon>Pleuronectiformes</taxon>
        <taxon>Pleuronectoidei</taxon>
        <taxon>Cynoglossidae</taxon>
        <taxon>Cynoglossinae</taxon>
        <taxon>Cynoglossus</taxon>
    </lineage>
</organism>
<feature type="compositionally biased region" description="Basic and acidic residues" evidence="7">
    <location>
        <begin position="174"/>
        <end position="209"/>
    </location>
</feature>
<dbReference type="GO" id="GO:0031573">
    <property type="term" value="P:mitotic intra-S DNA damage checkpoint signaling"/>
    <property type="evidence" value="ECO:0007669"/>
    <property type="project" value="TreeGrafter"/>
</dbReference>
<dbReference type="InterPro" id="IPR042530">
    <property type="entry name" value="EME1/EME2_C"/>
</dbReference>
<dbReference type="GO" id="GO:0048476">
    <property type="term" value="C:Holliday junction resolvase complex"/>
    <property type="evidence" value="ECO:0007669"/>
    <property type="project" value="InterPro"/>
</dbReference>
<dbReference type="Gene3D" id="1.10.150.670">
    <property type="entry name" value="Crossover junction endonuclease EME1, DNA-binding domain"/>
    <property type="match status" value="1"/>
</dbReference>
<dbReference type="InterPro" id="IPR033310">
    <property type="entry name" value="Mms4/EME1/EME2"/>
</dbReference>
<dbReference type="GO" id="GO:0003677">
    <property type="term" value="F:DNA binding"/>
    <property type="evidence" value="ECO:0007669"/>
    <property type="project" value="InterPro"/>
</dbReference>
<dbReference type="GeneTree" id="ENSGT00530000063937"/>
<dbReference type="GO" id="GO:0005634">
    <property type="term" value="C:nucleus"/>
    <property type="evidence" value="ECO:0007669"/>
    <property type="project" value="UniProtKB-SubCell"/>
</dbReference>
<dbReference type="Ensembl" id="ENSCSET00000004438.1">
    <property type="protein sequence ID" value="ENSCSEP00000004382.1"/>
    <property type="gene ID" value="ENSCSEG00000002848.1"/>
</dbReference>
<evidence type="ECO:0000256" key="5">
    <source>
        <dbReference type="ARBA" id="ARBA00023204"/>
    </source>
</evidence>
<evidence type="ECO:0000256" key="6">
    <source>
        <dbReference type="ARBA" id="ARBA00023242"/>
    </source>
</evidence>
<name>A0A3P8UPU6_CYNSE</name>
<dbReference type="Pfam" id="PF21292">
    <property type="entry name" value="EME1-MUS81_C"/>
    <property type="match status" value="1"/>
</dbReference>
<dbReference type="AlphaFoldDB" id="A0A3P8UPU6"/>